<dbReference type="PANTHER" id="PTHR10639:SF33">
    <property type="entry name" value="CLATHRIN LIGHT CHAIN 1"/>
    <property type="match status" value="1"/>
</dbReference>
<feature type="compositionally biased region" description="Basic and acidic residues" evidence="9">
    <location>
        <begin position="225"/>
        <end position="237"/>
    </location>
</feature>
<dbReference type="InterPro" id="IPR000996">
    <property type="entry name" value="Clathrin_L-chain"/>
</dbReference>
<evidence type="ECO:0000256" key="2">
    <source>
        <dbReference type="ARBA" id="ARBA00004180"/>
    </source>
</evidence>
<evidence type="ECO:0000313" key="10">
    <source>
        <dbReference type="EMBL" id="KAJ8763722.1"/>
    </source>
</evidence>
<evidence type="ECO:0000256" key="8">
    <source>
        <dbReference type="SAM" id="Coils"/>
    </source>
</evidence>
<reference evidence="10 11" key="1">
    <citation type="submission" date="2021-09" db="EMBL/GenBank/DDBJ databases">
        <title>Genomic insights and catalytic innovation underlie evolution of tropane alkaloids biosynthesis.</title>
        <authorList>
            <person name="Wang Y.-J."/>
            <person name="Tian T."/>
            <person name="Huang J.-P."/>
            <person name="Huang S.-X."/>
        </authorList>
    </citation>
    <scope>NUCLEOTIDE SEQUENCE [LARGE SCALE GENOMIC DNA]</scope>
    <source>
        <strain evidence="10">KIB-2018</strain>
        <tissue evidence="10">Leaf</tissue>
    </source>
</reference>
<dbReference type="AlphaFoldDB" id="A0AAV8TA73"/>
<feature type="compositionally biased region" description="Basic and acidic residues" evidence="9">
    <location>
        <begin position="278"/>
        <end position="321"/>
    </location>
</feature>
<dbReference type="Pfam" id="PF01086">
    <property type="entry name" value="Clathrin_lg_ch"/>
    <property type="match status" value="1"/>
</dbReference>
<feature type="coiled-coil region" evidence="8">
    <location>
        <begin position="136"/>
        <end position="167"/>
    </location>
</feature>
<feature type="compositionally biased region" description="Pro residues" evidence="9">
    <location>
        <begin position="324"/>
        <end position="334"/>
    </location>
</feature>
<evidence type="ECO:0000256" key="3">
    <source>
        <dbReference type="ARBA" id="ARBA00005263"/>
    </source>
</evidence>
<comment type="subcellular location">
    <subcellularLocation>
        <location evidence="2 7">Cytoplasmic vesicle membrane</location>
        <topology evidence="2 7">Peripheral membrane protein</topology>
        <orientation evidence="2 7">Cytoplasmic side</orientation>
    </subcellularLocation>
    <subcellularLocation>
        <location evidence="7">Membrane</location>
        <location evidence="7">Coated pit</location>
        <topology evidence="7">Peripheral membrane protein</topology>
        <orientation evidence="7">Cytoplasmic side</orientation>
    </subcellularLocation>
    <text evidence="7">Cytoplasmic face of coated pits and vesicles.</text>
</comment>
<feature type="compositionally biased region" description="Polar residues" evidence="9">
    <location>
        <begin position="8"/>
        <end position="20"/>
    </location>
</feature>
<evidence type="ECO:0000256" key="6">
    <source>
        <dbReference type="ARBA" id="ARBA00023329"/>
    </source>
</evidence>
<evidence type="ECO:0000256" key="5">
    <source>
        <dbReference type="ARBA" id="ARBA00023176"/>
    </source>
</evidence>
<comment type="similarity">
    <text evidence="3 7">Belongs to the clathrin light chain family.</text>
</comment>
<dbReference type="GO" id="GO:0006886">
    <property type="term" value="P:intracellular protein transport"/>
    <property type="evidence" value="ECO:0007669"/>
    <property type="project" value="InterPro"/>
</dbReference>
<keyword evidence="5 7" id="KW-0168">Coated pit</keyword>
<evidence type="ECO:0000256" key="1">
    <source>
        <dbReference type="ARBA" id="ARBA00003913"/>
    </source>
</evidence>
<comment type="function">
    <text evidence="1 7">Clathrin is the major protein of the polyhedral coat of coated pits and vesicles.</text>
</comment>
<feature type="compositionally biased region" description="Polar residues" evidence="9">
    <location>
        <begin position="30"/>
        <end position="39"/>
    </location>
</feature>
<comment type="caution">
    <text evidence="10">The sequence shown here is derived from an EMBL/GenBank/DDBJ whole genome shotgun (WGS) entry which is preliminary data.</text>
</comment>
<protein>
    <recommendedName>
        <fullName evidence="7">Clathrin light chain</fullName>
    </recommendedName>
</protein>
<dbReference type="GO" id="GO:0030130">
    <property type="term" value="C:clathrin coat of trans-Golgi network vesicle"/>
    <property type="evidence" value="ECO:0007669"/>
    <property type="project" value="InterPro"/>
</dbReference>
<sequence>MESFDSLEVQNNHDSSNATTGPFDDDAYNSLHNYESTEFSPPLNGESFSGDAPPSATVDDLNIDPSIVIASPANIPHSHDVYGFGVSTLNPEHVSPFESEAVVPDEKKAGAGGDVFVSDGPLLPDPNQMREEGTRLREWRRQNAMHLEEKERIEKEMRNQIISEAEEYKRAFYEKRQLTCETNVAQNREREKLYLANQEKFHKEAHLHYWKAIAEIIPREVPNIDMKRSRKDPEKKPSITVIQGPKPGKPTDLSRLRQIFVKLKQNPPPHMMPPPPPKTDDNDKKDGKDSKKEAKDDKNPMKESVKHLKDAKEGKDGKDSKTPIPTPTPTPTPTPRAATVDKPASPGKDGSPNLSTDPSKPERLPDSANESATTQ</sequence>
<keyword evidence="6 7" id="KW-0968">Cytoplasmic vesicle</keyword>
<dbReference type="EMBL" id="JAIWQS010000005">
    <property type="protein sequence ID" value="KAJ8763722.1"/>
    <property type="molecule type" value="Genomic_DNA"/>
</dbReference>
<gene>
    <name evidence="10" type="ORF">K2173_003504</name>
</gene>
<keyword evidence="8" id="KW-0175">Coiled coil</keyword>
<dbReference type="GO" id="GO:0032050">
    <property type="term" value="F:clathrin heavy chain binding"/>
    <property type="evidence" value="ECO:0007669"/>
    <property type="project" value="TreeGrafter"/>
</dbReference>
<evidence type="ECO:0000256" key="9">
    <source>
        <dbReference type="SAM" id="MobiDB-lite"/>
    </source>
</evidence>
<evidence type="ECO:0000256" key="7">
    <source>
        <dbReference type="RuleBase" id="RU363137"/>
    </source>
</evidence>
<accession>A0AAV8TA73</accession>
<name>A0AAV8TA73_9ROSI</name>
<feature type="region of interest" description="Disordered" evidence="9">
    <location>
        <begin position="1"/>
        <end position="59"/>
    </location>
</feature>
<feature type="region of interest" description="Disordered" evidence="9">
    <location>
        <begin position="224"/>
        <end position="375"/>
    </location>
</feature>
<dbReference type="PANTHER" id="PTHR10639">
    <property type="entry name" value="CLATHRIN LIGHT CHAIN"/>
    <property type="match status" value="1"/>
</dbReference>
<keyword evidence="4 7" id="KW-0472">Membrane</keyword>
<organism evidence="10 11">
    <name type="scientific">Erythroxylum novogranatense</name>
    <dbReference type="NCBI Taxonomy" id="1862640"/>
    <lineage>
        <taxon>Eukaryota</taxon>
        <taxon>Viridiplantae</taxon>
        <taxon>Streptophyta</taxon>
        <taxon>Embryophyta</taxon>
        <taxon>Tracheophyta</taxon>
        <taxon>Spermatophyta</taxon>
        <taxon>Magnoliopsida</taxon>
        <taxon>eudicotyledons</taxon>
        <taxon>Gunneridae</taxon>
        <taxon>Pentapetalae</taxon>
        <taxon>rosids</taxon>
        <taxon>fabids</taxon>
        <taxon>Malpighiales</taxon>
        <taxon>Erythroxylaceae</taxon>
        <taxon>Erythroxylum</taxon>
    </lineage>
</organism>
<proteinExistence type="inferred from homology"/>
<dbReference type="Proteomes" id="UP001159364">
    <property type="component" value="Linkage Group LG05"/>
</dbReference>
<evidence type="ECO:0000313" key="11">
    <source>
        <dbReference type="Proteomes" id="UP001159364"/>
    </source>
</evidence>
<dbReference type="GO" id="GO:0005198">
    <property type="term" value="F:structural molecule activity"/>
    <property type="evidence" value="ECO:0007669"/>
    <property type="project" value="InterPro"/>
</dbReference>
<keyword evidence="11" id="KW-1185">Reference proteome</keyword>
<dbReference type="GO" id="GO:0030132">
    <property type="term" value="C:clathrin coat of coated pit"/>
    <property type="evidence" value="ECO:0007669"/>
    <property type="project" value="InterPro"/>
</dbReference>
<dbReference type="GO" id="GO:0072583">
    <property type="term" value="P:clathrin-dependent endocytosis"/>
    <property type="evidence" value="ECO:0007669"/>
    <property type="project" value="TreeGrafter"/>
</dbReference>
<feature type="compositionally biased region" description="Pro residues" evidence="9">
    <location>
        <begin position="266"/>
        <end position="277"/>
    </location>
</feature>
<evidence type="ECO:0000256" key="4">
    <source>
        <dbReference type="ARBA" id="ARBA00023136"/>
    </source>
</evidence>